<dbReference type="Proteomes" id="UP000829196">
    <property type="component" value="Unassembled WGS sequence"/>
</dbReference>
<sequence>MTNSSSRRLKNVTGSIFAHRYQTRSCVARSSHAGSSKATTQDLAFARISKCKSKSEALSLSRPSIPATAGENDTSCTVPDVVDNKNKVTSPVTSKLIREKSLQSCLEKDIVGHIRAEEDICVGHRIKPLGASCQLCSLDLAFTPMNFSESLQFNEFPTAAVLSCGHCYHNLCVEAVFGTVEPPCITCLGC</sequence>
<dbReference type="PANTHER" id="PTHR31150">
    <property type="entry name" value="EXPRESSED PROTEIN"/>
    <property type="match status" value="1"/>
</dbReference>
<dbReference type="EMBL" id="JAGYWB010000011">
    <property type="protein sequence ID" value="KAI0504717.1"/>
    <property type="molecule type" value="Genomic_DNA"/>
</dbReference>
<evidence type="ECO:0008006" key="3">
    <source>
        <dbReference type="Google" id="ProtNLM"/>
    </source>
</evidence>
<dbReference type="AlphaFoldDB" id="A0A8T3B565"/>
<evidence type="ECO:0000313" key="2">
    <source>
        <dbReference type="Proteomes" id="UP000829196"/>
    </source>
</evidence>
<dbReference type="PANTHER" id="PTHR31150:SF32">
    <property type="entry name" value="RING_U-BOX SUPERFAMILY PROTEIN"/>
    <property type="match status" value="1"/>
</dbReference>
<protein>
    <recommendedName>
        <fullName evidence="3">RING-type domain-containing protein</fullName>
    </recommendedName>
</protein>
<reference evidence="1" key="1">
    <citation type="journal article" date="2022" name="Front. Genet.">
        <title>Chromosome-Scale Assembly of the Dendrobium nobile Genome Provides Insights Into the Molecular Mechanism of the Biosynthesis of the Medicinal Active Ingredient of Dendrobium.</title>
        <authorList>
            <person name="Xu Q."/>
            <person name="Niu S.-C."/>
            <person name="Li K.-L."/>
            <person name="Zheng P.-J."/>
            <person name="Zhang X.-J."/>
            <person name="Jia Y."/>
            <person name="Liu Y."/>
            <person name="Niu Y.-X."/>
            <person name="Yu L.-H."/>
            <person name="Chen D.-F."/>
            <person name="Zhang G.-Q."/>
        </authorList>
    </citation>
    <scope>NUCLEOTIDE SEQUENCE</scope>
    <source>
        <tissue evidence="1">Leaf</tissue>
    </source>
</reference>
<gene>
    <name evidence="1" type="ORF">KFK09_015670</name>
</gene>
<proteinExistence type="predicted"/>
<comment type="caution">
    <text evidence="1">The sequence shown here is derived from an EMBL/GenBank/DDBJ whole genome shotgun (WGS) entry which is preliminary data.</text>
</comment>
<name>A0A8T3B565_DENNO</name>
<accession>A0A8T3B565</accession>
<dbReference type="OrthoDB" id="624477at2759"/>
<evidence type="ECO:0000313" key="1">
    <source>
        <dbReference type="EMBL" id="KAI0504717.1"/>
    </source>
</evidence>
<keyword evidence="2" id="KW-1185">Reference proteome</keyword>
<organism evidence="1 2">
    <name type="scientific">Dendrobium nobile</name>
    <name type="common">Orchid</name>
    <dbReference type="NCBI Taxonomy" id="94219"/>
    <lineage>
        <taxon>Eukaryota</taxon>
        <taxon>Viridiplantae</taxon>
        <taxon>Streptophyta</taxon>
        <taxon>Embryophyta</taxon>
        <taxon>Tracheophyta</taxon>
        <taxon>Spermatophyta</taxon>
        <taxon>Magnoliopsida</taxon>
        <taxon>Liliopsida</taxon>
        <taxon>Asparagales</taxon>
        <taxon>Orchidaceae</taxon>
        <taxon>Epidendroideae</taxon>
        <taxon>Malaxideae</taxon>
        <taxon>Dendrobiinae</taxon>
        <taxon>Dendrobium</taxon>
    </lineage>
</organism>